<dbReference type="STRING" id="6265.A0A0B2UV13"/>
<dbReference type="AlphaFoldDB" id="A0A0B2UV13"/>
<proteinExistence type="predicted"/>
<keyword evidence="5" id="KW-1185">Reference proteome</keyword>
<evidence type="ECO:0000259" key="3">
    <source>
        <dbReference type="Pfam" id="PF12026"/>
    </source>
</evidence>
<reference evidence="4 5" key="1">
    <citation type="submission" date="2014-11" db="EMBL/GenBank/DDBJ databases">
        <title>Genetic blueprint of the zoonotic pathogen Toxocara canis.</title>
        <authorList>
            <person name="Zhu X.-Q."/>
            <person name="Korhonen P.K."/>
            <person name="Cai H."/>
            <person name="Young N.D."/>
            <person name="Nejsum P."/>
            <person name="von Samson-Himmelstjerna G."/>
            <person name="Boag P.R."/>
            <person name="Tan P."/>
            <person name="Li Q."/>
            <person name="Min J."/>
            <person name="Yang Y."/>
            <person name="Wang X."/>
            <person name="Fang X."/>
            <person name="Hall R.S."/>
            <person name="Hofmann A."/>
            <person name="Sternberg P.W."/>
            <person name="Jex A.R."/>
            <person name="Gasser R.B."/>
        </authorList>
    </citation>
    <scope>NUCLEOTIDE SEQUENCE [LARGE SCALE GENOMIC DNA]</scope>
    <source>
        <strain evidence="4">PN_DK_2014</strain>
    </source>
</reference>
<dbReference type="PANTHER" id="PTHR10654:SF18">
    <property type="entry name" value="IP17195P"/>
    <property type="match status" value="1"/>
</dbReference>
<dbReference type="GO" id="GO:0005886">
    <property type="term" value="C:plasma membrane"/>
    <property type="evidence" value="ECO:0007669"/>
    <property type="project" value="TreeGrafter"/>
</dbReference>
<organism evidence="4 5">
    <name type="scientific">Toxocara canis</name>
    <name type="common">Canine roundworm</name>
    <dbReference type="NCBI Taxonomy" id="6265"/>
    <lineage>
        <taxon>Eukaryota</taxon>
        <taxon>Metazoa</taxon>
        <taxon>Ecdysozoa</taxon>
        <taxon>Nematoda</taxon>
        <taxon>Chromadorea</taxon>
        <taxon>Rhabditida</taxon>
        <taxon>Spirurina</taxon>
        <taxon>Ascaridomorpha</taxon>
        <taxon>Ascaridoidea</taxon>
        <taxon>Toxocaridae</taxon>
        <taxon>Toxocara</taxon>
    </lineage>
</organism>
<accession>A0A0B2UV13</accession>
<dbReference type="EMBL" id="JPKZ01003151">
    <property type="protein sequence ID" value="KHN73109.1"/>
    <property type="molecule type" value="Genomic_DNA"/>
</dbReference>
<dbReference type="Pfam" id="PF12026">
    <property type="entry name" value="CAS_C"/>
    <property type="match status" value="1"/>
</dbReference>
<evidence type="ECO:0000313" key="5">
    <source>
        <dbReference type="Proteomes" id="UP000031036"/>
    </source>
</evidence>
<gene>
    <name evidence="4" type="ORF">Tcan_06879</name>
</gene>
<dbReference type="OrthoDB" id="5983572at2759"/>
<dbReference type="PANTHER" id="PTHR10654">
    <property type="entry name" value="CAS SCAFFOLDING PROTEIN"/>
    <property type="match status" value="1"/>
</dbReference>
<comment type="caution">
    <text evidence="4">The sequence shown here is derived from an EMBL/GenBank/DDBJ whole genome shotgun (WGS) entry which is preliminary data.</text>
</comment>
<dbReference type="GO" id="GO:0005737">
    <property type="term" value="C:cytoplasm"/>
    <property type="evidence" value="ECO:0007669"/>
    <property type="project" value="TreeGrafter"/>
</dbReference>
<keyword evidence="1" id="KW-0597">Phosphoprotein</keyword>
<dbReference type="GO" id="GO:0016477">
    <property type="term" value="P:cell migration"/>
    <property type="evidence" value="ECO:0007669"/>
    <property type="project" value="TreeGrafter"/>
</dbReference>
<dbReference type="InterPro" id="IPR037362">
    <property type="entry name" value="CAS_fam"/>
</dbReference>
<evidence type="ECO:0000256" key="2">
    <source>
        <dbReference type="SAM" id="MobiDB-lite"/>
    </source>
</evidence>
<evidence type="ECO:0000313" key="4">
    <source>
        <dbReference type="EMBL" id="KHN73109.1"/>
    </source>
</evidence>
<sequence length="116" mass="13069">MSRSTSSAGEGRVMEEDDLESVISDRDSLYQDYALAGEESSTAPRKRPMTSVPPTPQLSSEVLNSLSEEDRQLLRFYSPQVDTHTEFLSKAIEEFLTVVEEQLPPREFVQKSKLVS</sequence>
<dbReference type="Proteomes" id="UP000031036">
    <property type="component" value="Unassembled WGS sequence"/>
</dbReference>
<feature type="region of interest" description="Disordered" evidence="2">
    <location>
        <begin position="1"/>
        <end position="59"/>
    </location>
</feature>
<evidence type="ECO:0000256" key="1">
    <source>
        <dbReference type="ARBA" id="ARBA00022553"/>
    </source>
</evidence>
<protein>
    <recommendedName>
        <fullName evidence="3">CAS family C-terminal domain-containing protein</fullName>
    </recommendedName>
</protein>
<dbReference type="Gene3D" id="1.20.120.230">
    <property type="entry name" value="Alpha-catenin/vinculin-like"/>
    <property type="match status" value="1"/>
</dbReference>
<dbReference type="GO" id="GO:0007169">
    <property type="term" value="P:cell surface receptor protein tyrosine kinase signaling pathway"/>
    <property type="evidence" value="ECO:0007669"/>
    <property type="project" value="TreeGrafter"/>
</dbReference>
<name>A0A0B2UV13_TOXCA</name>
<dbReference type="InterPro" id="IPR021901">
    <property type="entry name" value="CAS_C"/>
</dbReference>
<feature type="domain" description="CAS family C-terminal" evidence="3">
    <location>
        <begin position="52"/>
        <end position="115"/>
    </location>
</feature>